<evidence type="ECO:0000256" key="2">
    <source>
        <dbReference type="SAM" id="Phobius"/>
    </source>
</evidence>
<keyword evidence="2" id="KW-0472">Membrane</keyword>
<proteinExistence type="predicted"/>
<keyword evidence="2" id="KW-1133">Transmembrane helix</keyword>
<protein>
    <recommendedName>
        <fullName evidence="5">SH3 domain-containing protein</fullName>
    </recommendedName>
</protein>
<feature type="compositionally biased region" description="Low complexity" evidence="1">
    <location>
        <begin position="326"/>
        <end position="347"/>
    </location>
</feature>
<dbReference type="SUPFAM" id="SSF50044">
    <property type="entry name" value="SH3-domain"/>
    <property type="match status" value="1"/>
</dbReference>
<dbReference type="InterPro" id="IPR036028">
    <property type="entry name" value="SH3-like_dom_sf"/>
</dbReference>
<evidence type="ECO:0000256" key="1">
    <source>
        <dbReference type="SAM" id="MobiDB-lite"/>
    </source>
</evidence>
<reference evidence="3" key="1">
    <citation type="submission" date="2023-10" db="EMBL/GenBank/DDBJ databases">
        <authorList>
            <person name="Chen Y."/>
            <person name="Shah S."/>
            <person name="Dougan E. K."/>
            <person name="Thang M."/>
            <person name="Chan C."/>
        </authorList>
    </citation>
    <scope>NUCLEOTIDE SEQUENCE [LARGE SCALE GENOMIC DNA]</scope>
</reference>
<dbReference type="Gene3D" id="2.30.30.40">
    <property type="entry name" value="SH3 Domains"/>
    <property type="match status" value="1"/>
</dbReference>
<evidence type="ECO:0008006" key="5">
    <source>
        <dbReference type="Google" id="ProtNLM"/>
    </source>
</evidence>
<accession>A0ABN9QSB4</accession>
<evidence type="ECO:0000313" key="3">
    <source>
        <dbReference type="EMBL" id="CAK0808062.1"/>
    </source>
</evidence>
<sequence>QPLLLKELFGRAFSLVGLAAVTLLARPAVHNYEMQVLILLAALTGTPSQGCGGAGDDCAAVCATSESSTQHECSCHVVYSRCVCADEAAALRADGRCRPLVAAPASGATGCAAGLPARALLAVAAAPSPELGREHLAHGQLSAAMVAILQAATAAALSLDAGSAMLVEPRVVAQQNGSDPVAAAAEVVSQPAVDGGILLAELEFGFCAPAGTEWPGGALFERRFRRAAQDFLALEMSSMRFLELQALLPWSLEENLDGSGQEGDGALAGRDDGAGADAGGGPSHAQKVLFWVAGGGVLAAAATGLAAARLARARCRARQGGCSNPSFSDFSAEAPPASPPALESQSPHGPSGGALACVARGFDAGAAEGAALAAAAGLEAHECLHAAEGDIVEVFARGEGWLYGTAPSSGAFGYFPEACADWIDATLQHGDMVGPPGEPHPMAHWWARAGSARQPPLSSVRGLPLGLGRSPRRLDDAVPAQYVWRPASPPGRQLAASQA</sequence>
<name>A0ABN9QSB4_9DINO</name>
<keyword evidence="2" id="KW-0812">Transmembrane</keyword>
<dbReference type="EMBL" id="CAUYUJ010004080">
    <property type="protein sequence ID" value="CAK0808062.1"/>
    <property type="molecule type" value="Genomic_DNA"/>
</dbReference>
<evidence type="ECO:0000313" key="4">
    <source>
        <dbReference type="Proteomes" id="UP001189429"/>
    </source>
</evidence>
<comment type="caution">
    <text evidence="3">The sequence shown here is derived from an EMBL/GenBank/DDBJ whole genome shotgun (WGS) entry which is preliminary data.</text>
</comment>
<feature type="region of interest" description="Disordered" evidence="1">
    <location>
        <begin position="326"/>
        <end position="350"/>
    </location>
</feature>
<feature type="non-terminal residue" evidence="3">
    <location>
        <position position="1"/>
    </location>
</feature>
<organism evidence="3 4">
    <name type="scientific">Prorocentrum cordatum</name>
    <dbReference type="NCBI Taxonomy" id="2364126"/>
    <lineage>
        <taxon>Eukaryota</taxon>
        <taxon>Sar</taxon>
        <taxon>Alveolata</taxon>
        <taxon>Dinophyceae</taxon>
        <taxon>Prorocentrales</taxon>
        <taxon>Prorocentraceae</taxon>
        <taxon>Prorocentrum</taxon>
    </lineage>
</organism>
<feature type="region of interest" description="Disordered" evidence="1">
    <location>
        <begin position="258"/>
        <end position="280"/>
    </location>
</feature>
<keyword evidence="4" id="KW-1185">Reference proteome</keyword>
<dbReference type="Proteomes" id="UP001189429">
    <property type="component" value="Unassembled WGS sequence"/>
</dbReference>
<feature type="transmembrane region" description="Helical" evidence="2">
    <location>
        <begin position="288"/>
        <end position="308"/>
    </location>
</feature>
<gene>
    <name evidence="3" type="ORF">PCOR1329_LOCUS13757</name>
</gene>